<evidence type="ECO:0000313" key="5">
    <source>
        <dbReference type="Proteomes" id="UP001500689"/>
    </source>
</evidence>
<evidence type="ECO:0000259" key="3">
    <source>
        <dbReference type="SMART" id="SM00065"/>
    </source>
</evidence>
<dbReference type="EMBL" id="BAAAZN010000030">
    <property type="protein sequence ID" value="GAA3585043.1"/>
    <property type="molecule type" value="Genomic_DNA"/>
</dbReference>
<dbReference type="Pfam" id="PF13556">
    <property type="entry name" value="HTH_30"/>
    <property type="match status" value="1"/>
</dbReference>
<keyword evidence="5" id="KW-1185">Reference proteome</keyword>
<feature type="domain" description="GAF" evidence="3">
    <location>
        <begin position="107"/>
        <end position="268"/>
    </location>
</feature>
<feature type="compositionally biased region" description="Low complexity" evidence="2">
    <location>
        <begin position="634"/>
        <end position="651"/>
    </location>
</feature>
<organism evidence="4 5">
    <name type="scientific">Amycolatopsis ultiminotia</name>
    <dbReference type="NCBI Taxonomy" id="543629"/>
    <lineage>
        <taxon>Bacteria</taxon>
        <taxon>Bacillati</taxon>
        <taxon>Actinomycetota</taxon>
        <taxon>Actinomycetes</taxon>
        <taxon>Pseudonocardiales</taxon>
        <taxon>Pseudonocardiaceae</taxon>
        <taxon>Amycolatopsis</taxon>
    </lineage>
</organism>
<dbReference type="SMART" id="SM00065">
    <property type="entry name" value="GAF"/>
    <property type="match status" value="1"/>
</dbReference>
<dbReference type="Gene3D" id="3.30.450.40">
    <property type="match status" value="1"/>
</dbReference>
<comment type="similarity">
    <text evidence="1">Belongs to the CdaR family.</text>
</comment>
<evidence type="ECO:0000256" key="1">
    <source>
        <dbReference type="ARBA" id="ARBA00006754"/>
    </source>
</evidence>
<dbReference type="InterPro" id="IPR042070">
    <property type="entry name" value="PucR_C-HTH_sf"/>
</dbReference>
<comment type="caution">
    <text evidence="4">The sequence shown here is derived from an EMBL/GenBank/DDBJ whole genome shotgun (WGS) entry which is preliminary data.</text>
</comment>
<name>A0ABP6YL73_9PSEU</name>
<dbReference type="Pfam" id="PF13185">
    <property type="entry name" value="GAF_2"/>
    <property type="match status" value="1"/>
</dbReference>
<dbReference type="InterPro" id="IPR003018">
    <property type="entry name" value="GAF"/>
</dbReference>
<dbReference type="InterPro" id="IPR041522">
    <property type="entry name" value="CdaR_GGDEF"/>
</dbReference>
<accession>A0ABP6YL73</accession>
<proteinExistence type="inferred from homology"/>
<dbReference type="Gene3D" id="1.10.10.2840">
    <property type="entry name" value="PucR C-terminal helix-turn-helix domain"/>
    <property type="match status" value="1"/>
</dbReference>
<sequence length="665" mass="71530">MSVHRLAGTGGTPGFGGAGEQPMIGTHEDSGRAEAILSVLRAASAEYETTPRELADSLAALALTPAAETRIIDQVHRTNRDQARLRRRKHELTVLAAATRELTGTSDTTVLLERLVQQVHDMLDADVSYLSEADPGDGRLRVRTAAGVAGSRFRDLAVPTGHGLAGIVAETRTAHWVGRYDQWLSRHGDRGGTQTNRYERSLDGAFAAEGVVSLLGVPMLSGGELLGVLFVGTRDEHVFLPEQIALLTTLADHASVLLRIARKLHDLDTFARRLAEQQQADALRDQLTQAALDGDGFTRVVETLAGALDRPVAVLDAYHETVATAGPPPSASPDTVTELSVGSRHFGVLLVGGDSGLDAAEHRSVEHAGQLCTLLALKHQNAIDAEHRREGELVRDLLGAAPERRSDVERRARRFGFPHGEVAKLVLFVVPADHREHAVRVLRSTLDGAGLVGRHEDFVVVLLAGGPAGDVRSLYSGVASALATTVLAVRSATTAATLATAFDAARRTARLLTALGIDDVLAAGEDYQPYVAVFEPEDHHLRAFLDATIGLVSGHDRENGTDLMTTLRAFVHNNASPTRTARELTFHPNTILQRLARLSQVLGPDWREDERFFRISFAVRLDELVERLHGPGIARQPQPGTGRRPPGAGAAEGECGDSNVRKWLA</sequence>
<protein>
    <recommendedName>
        <fullName evidence="3">GAF domain-containing protein</fullName>
    </recommendedName>
</protein>
<dbReference type="InterPro" id="IPR051448">
    <property type="entry name" value="CdaR-like_regulators"/>
</dbReference>
<dbReference type="PANTHER" id="PTHR33744">
    <property type="entry name" value="CARBOHYDRATE DIACID REGULATOR"/>
    <property type="match status" value="1"/>
</dbReference>
<reference evidence="5" key="1">
    <citation type="journal article" date="2019" name="Int. J. Syst. Evol. Microbiol.">
        <title>The Global Catalogue of Microorganisms (GCM) 10K type strain sequencing project: providing services to taxonomists for standard genome sequencing and annotation.</title>
        <authorList>
            <consortium name="The Broad Institute Genomics Platform"/>
            <consortium name="The Broad Institute Genome Sequencing Center for Infectious Disease"/>
            <person name="Wu L."/>
            <person name="Ma J."/>
        </authorList>
    </citation>
    <scope>NUCLEOTIDE SEQUENCE [LARGE SCALE GENOMIC DNA]</scope>
    <source>
        <strain evidence="5">JCM 16898</strain>
    </source>
</reference>
<dbReference type="Proteomes" id="UP001500689">
    <property type="component" value="Unassembled WGS sequence"/>
</dbReference>
<dbReference type="PANTHER" id="PTHR33744:SF1">
    <property type="entry name" value="DNA-BINDING TRANSCRIPTIONAL ACTIVATOR ADER"/>
    <property type="match status" value="1"/>
</dbReference>
<dbReference type="InterPro" id="IPR029016">
    <property type="entry name" value="GAF-like_dom_sf"/>
</dbReference>
<feature type="region of interest" description="Disordered" evidence="2">
    <location>
        <begin position="1"/>
        <end position="26"/>
    </location>
</feature>
<gene>
    <name evidence="4" type="ORF">GCM10022222_82090</name>
</gene>
<evidence type="ECO:0000256" key="2">
    <source>
        <dbReference type="SAM" id="MobiDB-lite"/>
    </source>
</evidence>
<dbReference type="SUPFAM" id="SSF55781">
    <property type="entry name" value="GAF domain-like"/>
    <property type="match status" value="1"/>
</dbReference>
<evidence type="ECO:0000313" key="4">
    <source>
        <dbReference type="EMBL" id="GAA3585043.1"/>
    </source>
</evidence>
<feature type="compositionally biased region" description="Gly residues" evidence="2">
    <location>
        <begin position="8"/>
        <end position="19"/>
    </location>
</feature>
<dbReference type="Pfam" id="PF17853">
    <property type="entry name" value="GGDEF_2"/>
    <property type="match status" value="1"/>
</dbReference>
<feature type="region of interest" description="Disordered" evidence="2">
    <location>
        <begin position="630"/>
        <end position="665"/>
    </location>
</feature>
<dbReference type="InterPro" id="IPR025736">
    <property type="entry name" value="PucR_C-HTH_dom"/>
</dbReference>